<proteinExistence type="predicted"/>
<protein>
    <recommendedName>
        <fullName evidence="3">ABC transporter permease</fullName>
    </recommendedName>
</protein>
<accession>A0A6C0DJS2</accession>
<evidence type="ECO:0000256" key="1">
    <source>
        <dbReference type="SAM" id="Phobius"/>
    </source>
</evidence>
<feature type="transmembrane region" description="Helical" evidence="1">
    <location>
        <begin position="12"/>
        <end position="34"/>
    </location>
</feature>
<name>A0A6C0DJS2_9ZZZZ</name>
<sequence>MRKLWTDGWNSFWHFTFGALTYKIPVILFIFLVYQLFANQGVYEKNVSVDILEYFIGLTSMMAAAHTLDYFQIKYSLKV</sequence>
<evidence type="ECO:0000313" key="2">
    <source>
        <dbReference type="EMBL" id="QHT16602.1"/>
    </source>
</evidence>
<dbReference type="EMBL" id="MN739626">
    <property type="protein sequence ID" value="QHT16602.1"/>
    <property type="molecule type" value="Genomic_DNA"/>
</dbReference>
<reference evidence="2" key="1">
    <citation type="journal article" date="2020" name="Nature">
        <title>Giant virus diversity and host interactions through global metagenomics.</title>
        <authorList>
            <person name="Schulz F."/>
            <person name="Roux S."/>
            <person name="Paez-Espino D."/>
            <person name="Jungbluth S."/>
            <person name="Walsh D.A."/>
            <person name="Denef V.J."/>
            <person name="McMahon K.D."/>
            <person name="Konstantinidis K.T."/>
            <person name="Eloe-Fadrosh E.A."/>
            <person name="Kyrpides N.C."/>
            <person name="Woyke T."/>
        </authorList>
    </citation>
    <scope>NUCLEOTIDE SEQUENCE</scope>
    <source>
        <strain evidence="2">GVMAG-M-3300023174-189</strain>
    </source>
</reference>
<organism evidence="2">
    <name type="scientific">viral metagenome</name>
    <dbReference type="NCBI Taxonomy" id="1070528"/>
    <lineage>
        <taxon>unclassified sequences</taxon>
        <taxon>metagenomes</taxon>
        <taxon>organismal metagenomes</taxon>
    </lineage>
</organism>
<keyword evidence="1" id="KW-0812">Transmembrane</keyword>
<dbReference type="AlphaFoldDB" id="A0A6C0DJS2"/>
<keyword evidence="1" id="KW-0472">Membrane</keyword>
<keyword evidence="1" id="KW-1133">Transmembrane helix</keyword>
<evidence type="ECO:0008006" key="3">
    <source>
        <dbReference type="Google" id="ProtNLM"/>
    </source>
</evidence>